<protein>
    <submittedName>
        <fullName evidence="6">Fumarate reductase flavoprotein subunit</fullName>
        <ecNumber evidence="6">1.3.5.4</ecNumber>
    </submittedName>
</protein>
<feature type="domain" description="FAD-dependent oxidoreductase 2 FAD-binding" evidence="5">
    <location>
        <begin position="9"/>
        <end position="426"/>
    </location>
</feature>
<accession>A0A852RG41</accession>
<dbReference type="PANTHER" id="PTHR43400">
    <property type="entry name" value="FUMARATE REDUCTASE"/>
    <property type="match status" value="1"/>
</dbReference>
<name>A0A852RG41_9MICO</name>
<gene>
    <name evidence="6" type="ORF">BJ960_000475</name>
</gene>
<dbReference type="RefSeq" id="WP_185986099.1">
    <property type="nucleotide sequence ID" value="NZ_BAAALZ010000002.1"/>
</dbReference>
<comment type="cofactor">
    <cofactor evidence="1">
        <name>FAD</name>
        <dbReference type="ChEBI" id="CHEBI:57692"/>
    </cofactor>
</comment>
<dbReference type="Gene3D" id="3.50.50.60">
    <property type="entry name" value="FAD/NAD(P)-binding domain"/>
    <property type="match status" value="1"/>
</dbReference>
<dbReference type="InterPro" id="IPR036188">
    <property type="entry name" value="FAD/NAD-bd_sf"/>
</dbReference>
<dbReference type="EC" id="1.3.5.4" evidence="6"/>
<dbReference type="GO" id="GO:0008202">
    <property type="term" value="P:steroid metabolic process"/>
    <property type="evidence" value="ECO:0007669"/>
    <property type="project" value="UniProtKB-ARBA"/>
</dbReference>
<evidence type="ECO:0000259" key="5">
    <source>
        <dbReference type="Pfam" id="PF00890"/>
    </source>
</evidence>
<dbReference type="InterPro" id="IPR050315">
    <property type="entry name" value="FAD-oxidoreductase_2"/>
</dbReference>
<evidence type="ECO:0000256" key="4">
    <source>
        <dbReference type="ARBA" id="ARBA00023002"/>
    </source>
</evidence>
<sequence length="458" mass="47274">MDNEFEGPDVVVAGAGGGLVAALRAAQWGLSVLVIDSNESFSRGNNTSMSTAMIPAMGTRFQRAAGVADSPEKFLGDVAAKTGGNYSVAVARSLAEMSAELVEWLADDAGLDISLVTDFTYPGHSVFRCHTIPGRSGAAMLGGLLAAVRAHDLIDVYVPARLLDVNTSHGQVTSVTVETPDGEEEISTRAVILATNGFAANTSLVATHIPEIAGATYFGSEHSRGDALRIGSSLGAATAYLDAYQGHAGLAMPAASLATWATVMHGGFLVNVEGQRYGNEASGYSEYAAESLRHAAGESWIIIDQRIYDACLAFQDFLDVIAGNGVKWGEDPRALSASTGIDVHGLSSTVEAVSEIARGTTTDPFGRTNWSAPLEGRLAAIRVQPALFHTQGGLQVNDRAQVLTGGGQPIPGLYAAGGAASGISGHGASGYLAGNGLLPALGLSYIAATEIARWLKPA</sequence>
<dbReference type="GO" id="GO:0033765">
    <property type="term" value="F:steroid dehydrogenase activity, acting on the CH-CH group of donors"/>
    <property type="evidence" value="ECO:0007669"/>
    <property type="project" value="UniProtKB-ARBA"/>
</dbReference>
<dbReference type="InterPro" id="IPR027477">
    <property type="entry name" value="Succ_DH/fumarate_Rdtase_cat_sf"/>
</dbReference>
<keyword evidence="2" id="KW-0285">Flavoprotein</keyword>
<dbReference type="Gene3D" id="3.90.700.10">
    <property type="entry name" value="Succinate dehydrogenase/fumarate reductase flavoprotein, catalytic domain"/>
    <property type="match status" value="1"/>
</dbReference>
<dbReference type="Proteomes" id="UP000586095">
    <property type="component" value="Unassembled WGS sequence"/>
</dbReference>
<proteinExistence type="predicted"/>
<dbReference type="InterPro" id="IPR003953">
    <property type="entry name" value="FAD-dep_OxRdtase_2_FAD-bd"/>
</dbReference>
<dbReference type="AlphaFoldDB" id="A0A852RG41"/>
<evidence type="ECO:0000256" key="3">
    <source>
        <dbReference type="ARBA" id="ARBA00022827"/>
    </source>
</evidence>
<dbReference type="PANTHER" id="PTHR43400:SF10">
    <property type="entry name" value="3-OXOSTEROID 1-DEHYDROGENASE"/>
    <property type="match status" value="1"/>
</dbReference>
<dbReference type="Pfam" id="PF00890">
    <property type="entry name" value="FAD_binding_2"/>
    <property type="match status" value="1"/>
</dbReference>
<organism evidence="6 7">
    <name type="scientific">Leucobacter aridicollis</name>
    <dbReference type="NCBI Taxonomy" id="283878"/>
    <lineage>
        <taxon>Bacteria</taxon>
        <taxon>Bacillati</taxon>
        <taxon>Actinomycetota</taxon>
        <taxon>Actinomycetes</taxon>
        <taxon>Micrococcales</taxon>
        <taxon>Microbacteriaceae</taxon>
        <taxon>Leucobacter</taxon>
    </lineage>
</organism>
<evidence type="ECO:0000256" key="2">
    <source>
        <dbReference type="ARBA" id="ARBA00022630"/>
    </source>
</evidence>
<dbReference type="EMBL" id="JACCBD010000001">
    <property type="protein sequence ID" value="NYD25672.1"/>
    <property type="molecule type" value="Genomic_DNA"/>
</dbReference>
<dbReference type="SUPFAM" id="SSF56425">
    <property type="entry name" value="Succinate dehydrogenase/fumarate reductase flavoprotein, catalytic domain"/>
    <property type="match status" value="1"/>
</dbReference>
<comment type="caution">
    <text evidence="6">The sequence shown here is derived from an EMBL/GenBank/DDBJ whole genome shotgun (WGS) entry which is preliminary data.</text>
</comment>
<keyword evidence="4 6" id="KW-0560">Oxidoreductase</keyword>
<keyword evidence="3" id="KW-0274">FAD</keyword>
<evidence type="ECO:0000313" key="7">
    <source>
        <dbReference type="Proteomes" id="UP000586095"/>
    </source>
</evidence>
<reference evidence="6 7" key="1">
    <citation type="submission" date="2020-07" db="EMBL/GenBank/DDBJ databases">
        <title>Sequencing the genomes of 1000 actinobacteria strains.</title>
        <authorList>
            <person name="Klenk H.-P."/>
        </authorList>
    </citation>
    <scope>NUCLEOTIDE SEQUENCE [LARGE SCALE GENOMIC DNA]</scope>
    <source>
        <strain evidence="6 7">DSM 17380</strain>
    </source>
</reference>
<dbReference type="SUPFAM" id="SSF51905">
    <property type="entry name" value="FAD/NAD(P)-binding domain"/>
    <property type="match status" value="1"/>
</dbReference>
<evidence type="ECO:0000256" key="1">
    <source>
        <dbReference type="ARBA" id="ARBA00001974"/>
    </source>
</evidence>
<evidence type="ECO:0000313" key="6">
    <source>
        <dbReference type="EMBL" id="NYD25672.1"/>
    </source>
</evidence>
<keyword evidence="7" id="KW-1185">Reference proteome</keyword>